<dbReference type="OrthoDB" id="7584869at2"/>
<dbReference type="AlphaFoldDB" id="A0A5J5DXB3"/>
<dbReference type="PANTHER" id="PTHR23528">
    <property type="match status" value="1"/>
</dbReference>
<dbReference type="GO" id="GO:0022857">
    <property type="term" value="F:transmembrane transporter activity"/>
    <property type="evidence" value="ECO:0007669"/>
    <property type="project" value="InterPro"/>
</dbReference>
<dbReference type="GO" id="GO:0005886">
    <property type="term" value="C:plasma membrane"/>
    <property type="evidence" value="ECO:0007669"/>
    <property type="project" value="UniProtKB-SubCell"/>
</dbReference>
<dbReference type="Proteomes" id="UP000374630">
    <property type="component" value="Unassembled WGS sequence"/>
</dbReference>
<evidence type="ECO:0000256" key="4">
    <source>
        <dbReference type="ARBA" id="ARBA00023136"/>
    </source>
</evidence>
<reference evidence="10 11" key="1">
    <citation type="journal article" date="2019" name="Syst. Appl. Microbiol.">
        <title>Characterization of Bifidobacterium species in feaces of the Egyptian fruit bat: Description of B. vespertilionis sp. nov. and B. rousetti sp. nov.</title>
        <authorList>
            <person name="Modesto M."/>
            <person name="Satti M."/>
            <person name="Watanabe K."/>
            <person name="Puglisi E."/>
            <person name="Morelli L."/>
            <person name="Huang C.-H."/>
            <person name="Liou J.-S."/>
            <person name="Miyashita M."/>
            <person name="Tamura T."/>
            <person name="Saito S."/>
            <person name="Mori K."/>
            <person name="Huang L."/>
            <person name="Sciavilla P."/>
            <person name="Sandri C."/>
            <person name="Spiezio C."/>
            <person name="Vitali F."/>
            <person name="Cavalieri D."/>
            <person name="Perpetuini G."/>
            <person name="Tofalo R."/>
            <person name="Bonetti A."/>
            <person name="Arita M."/>
            <person name="Mattarelli P."/>
        </authorList>
    </citation>
    <scope>NUCLEOTIDE SEQUENCE [LARGE SCALE GENOMIC DNA]</scope>
    <source>
        <strain evidence="8 11">RST16</strain>
        <strain evidence="9 10">RST8</strain>
    </source>
</reference>
<dbReference type="InterPro" id="IPR020846">
    <property type="entry name" value="MFS_dom"/>
</dbReference>
<dbReference type="Gene3D" id="1.20.1250.20">
    <property type="entry name" value="MFS general substrate transporter like domains"/>
    <property type="match status" value="2"/>
</dbReference>
<proteinExistence type="predicted"/>
<accession>A0A5J5DXB3</accession>
<evidence type="ECO:0000313" key="8">
    <source>
        <dbReference type="EMBL" id="KAA8816198.1"/>
    </source>
</evidence>
<protein>
    <submittedName>
        <fullName evidence="9">MFS transporter</fullName>
    </submittedName>
</protein>
<evidence type="ECO:0000313" key="10">
    <source>
        <dbReference type="Proteomes" id="UP000345527"/>
    </source>
</evidence>
<organism evidence="9 10">
    <name type="scientific">Bifidobacterium vespertilionis</name>
    <dbReference type="NCBI Taxonomy" id="2562524"/>
    <lineage>
        <taxon>Bacteria</taxon>
        <taxon>Bacillati</taxon>
        <taxon>Actinomycetota</taxon>
        <taxon>Actinomycetes</taxon>
        <taxon>Bifidobacteriales</taxon>
        <taxon>Bifidobacteriaceae</taxon>
        <taxon>Bifidobacterium</taxon>
    </lineage>
</organism>
<keyword evidence="2 6" id="KW-0812">Transmembrane</keyword>
<feature type="transmembrane region" description="Helical" evidence="6">
    <location>
        <begin position="221"/>
        <end position="238"/>
    </location>
</feature>
<feature type="transmembrane region" description="Helical" evidence="6">
    <location>
        <begin position="471"/>
        <end position="490"/>
    </location>
</feature>
<feature type="domain" description="Major facilitator superfamily (MFS) profile" evidence="7">
    <location>
        <begin position="380"/>
        <end position="564"/>
    </location>
</feature>
<feature type="transmembrane region" description="Helical" evidence="6">
    <location>
        <begin position="511"/>
        <end position="530"/>
    </location>
</feature>
<dbReference type="InterPro" id="IPR011701">
    <property type="entry name" value="MFS"/>
</dbReference>
<keyword evidence="4 6" id="KW-0472">Membrane</keyword>
<gene>
    <name evidence="9" type="ORF">EM848_10395</name>
    <name evidence="8" type="ORF">EMO90_11440</name>
</gene>
<feature type="transmembrane region" description="Helical" evidence="6">
    <location>
        <begin position="181"/>
        <end position="200"/>
    </location>
</feature>
<feature type="compositionally biased region" description="Basic and acidic residues" evidence="5">
    <location>
        <begin position="55"/>
        <end position="64"/>
    </location>
</feature>
<evidence type="ECO:0000313" key="9">
    <source>
        <dbReference type="EMBL" id="KAA8821534.1"/>
    </source>
</evidence>
<dbReference type="EMBL" id="RZOA01000026">
    <property type="protein sequence ID" value="KAA8821534.1"/>
    <property type="molecule type" value="Genomic_DNA"/>
</dbReference>
<feature type="transmembrane region" description="Helical" evidence="6">
    <location>
        <begin position="443"/>
        <end position="465"/>
    </location>
</feature>
<feature type="transmembrane region" description="Helical" evidence="6">
    <location>
        <begin position="374"/>
        <end position="395"/>
    </location>
</feature>
<evidence type="ECO:0000256" key="1">
    <source>
        <dbReference type="ARBA" id="ARBA00004651"/>
    </source>
</evidence>
<dbReference type="PANTHER" id="PTHR23528:SF1">
    <property type="entry name" value="MAJOR FACILITATOR SUPERFAMILY (MFS) PROFILE DOMAIN-CONTAINING PROTEIN"/>
    <property type="match status" value="1"/>
</dbReference>
<evidence type="ECO:0000313" key="11">
    <source>
        <dbReference type="Proteomes" id="UP000374630"/>
    </source>
</evidence>
<name>A0A5J5DXB3_9BIFI</name>
<feature type="transmembrane region" description="Helical" evidence="6">
    <location>
        <begin position="316"/>
        <end position="334"/>
    </location>
</feature>
<dbReference type="RefSeq" id="WP_150354862.1">
    <property type="nucleotide sequence ID" value="NZ_RZNZ01000022.1"/>
</dbReference>
<feature type="transmembrane region" description="Helical" evidence="6">
    <location>
        <begin position="536"/>
        <end position="561"/>
    </location>
</feature>
<keyword evidence="3 6" id="KW-1133">Transmembrane helix</keyword>
<feature type="compositionally biased region" description="Low complexity" evidence="5">
    <location>
        <begin position="23"/>
        <end position="37"/>
    </location>
</feature>
<evidence type="ECO:0000256" key="5">
    <source>
        <dbReference type="SAM" id="MobiDB-lite"/>
    </source>
</evidence>
<dbReference type="InterPro" id="IPR036259">
    <property type="entry name" value="MFS_trans_sf"/>
</dbReference>
<evidence type="ECO:0000256" key="6">
    <source>
        <dbReference type="SAM" id="Phobius"/>
    </source>
</evidence>
<dbReference type="SUPFAM" id="SSF103473">
    <property type="entry name" value="MFS general substrate transporter"/>
    <property type="match status" value="1"/>
</dbReference>
<feature type="region of interest" description="Disordered" evidence="5">
    <location>
        <begin position="1"/>
        <end position="64"/>
    </location>
</feature>
<comment type="caution">
    <text evidence="9">The sequence shown here is derived from an EMBL/GenBank/DDBJ whole genome shotgun (WGS) entry which is preliminary data.</text>
</comment>
<sequence>MTEESPKPAEQPDESSQTPAGRPAEQPAEPKQPAQTPAPQPRKFVMPGDVYIRPGIDDRPDPDKVLSAEDKAAIARLAVRMPQQKNETSLSQADLQATRMATEGTPAVAAATIDAAVPDPESAYMDMRDPMVAADGTRPDKADVLRLKIGFVVAALMCSVPWAAATGIFLPELLARMNGGLPAFAVLCLLNALGAIVAFFSQNFFAAASDDTRSRFGRRTIWIIAGGLLTGLVMWWMSALGGDAIHLASHFVMIVWLVAQLCYGLMLGPLVSAMSDRMPDKFRPSADAWYGTALAVGQMLGGFAGALFVANLPKGFTWGAAVLALAGIVTVAVWPREKSSLEMRLPGNTMDDAFASLRLGQMAPGFRRVFWSRMFMMASVASITMVAFYLVKYGVYAMFSLSGVFTSMPASVPSAMLVAWMGLIAMIVSLLAAWLSGPISDRFGAWGPSLAAAGCVALGALMPILMPATALGLLLFSAFSGFGFGLFNAVGQELATAVLTDPRDAGHALGTLNLASTLGVVLAAVVTGIATTVGGWAWLFAGSIVMAAAAAGFVASVRGVIADR</sequence>
<evidence type="ECO:0000256" key="2">
    <source>
        <dbReference type="ARBA" id="ARBA00022692"/>
    </source>
</evidence>
<feature type="transmembrane region" description="Helical" evidence="6">
    <location>
        <begin position="288"/>
        <end position="310"/>
    </location>
</feature>
<dbReference type="Proteomes" id="UP000345527">
    <property type="component" value="Unassembled WGS sequence"/>
</dbReference>
<dbReference type="Pfam" id="PF07690">
    <property type="entry name" value="MFS_1"/>
    <property type="match status" value="1"/>
</dbReference>
<evidence type="ECO:0000256" key="3">
    <source>
        <dbReference type="ARBA" id="ARBA00022989"/>
    </source>
</evidence>
<keyword evidence="11" id="KW-1185">Reference proteome</keyword>
<feature type="transmembrane region" description="Helical" evidence="6">
    <location>
        <begin position="149"/>
        <end position="169"/>
    </location>
</feature>
<evidence type="ECO:0000259" key="7">
    <source>
        <dbReference type="PROSITE" id="PS50850"/>
    </source>
</evidence>
<feature type="transmembrane region" description="Helical" evidence="6">
    <location>
        <begin position="244"/>
        <end position="267"/>
    </location>
</feature>
<dbReference type="PROSITE" id="PS50850">
    <property type="entry name" value="MFS"/>
    <property type="match status" value="1"/>
</dbReference>
<feature type="transmembrane region" description="Helical" evidence="6">
    <location>
        <begin position="415"/>
        <end position="436"/>
    </location>
</feature>
<dbReference type="EMBL" id="RZNZ01000022">
    <property type="protein sequence ID" value="KAA8816198.1"/>
    <property type="molecule type" value="Genomic_DNA"/>
</dbReference>
<comment type="subcellular location">
    <subcellularLocation>
        <location evidence="1">Cell membrane</location>
        <topology evidence="1">Multi-pass membrane protein</topology>
    </subcellularLocation>
</comment>